<dbReference type="PANTHER" id="PTHR35131:SF2">
    <property type="entry name" value="GAG-POL POLYPROTEIN"/>
    <property type="match status" value="1"/>
</dbReference>
<feature type="compositionally biased region" description="Low complexity" evidence="1">
    <location>
        <begin position="1"/>
        <end position="15"/>
    </location>
</feature>
<evidence type="ECO:0000313" key="2">
    <source>
        <dbReference type="EMBL" id="CAI9088452.1"/>
    </source>
</evidence>
<proteinExistence type="predicted"/>
<accession>A0AAV1C111</accession>
<reference evidence="2" key="1">
    <citation type="submission" date="2023-03" db="EMBL/GenBank/DDBJ databases">
        <authorList>
            <person name="Julca I."/>
        </authorList>
    </citation>
    <scope>NUCLEOTIDE SEQUENCE</scope>
</reference>
<gene>
    <name evidence="2" type="ORF">OLC1_LOCUS1028</name>
</gene>
<feature type="region of interest" description="Disordered" evidence="1">
    <location>
        <begin position="84"/>
        <end position="106"/>
    </location>
</feature>
<sequence>MPHTPTTTSPTKTTPQNSSLQPEQTSTHPPANALKQKMVCKSTSNVLQMPMKMIVKPTPVEIGTRGTVGSLILQEIEFFNQLELGPPESSLNGSSQLEVDKPSART</sequence>
<evidence type="ECO:0000256" key="1">
    <source>
        <dbReference type="SAM" id="MobiDB-lite"/>
    </source>
</evidence>
<feature type="region of interest" description="Disordered" evidence="1">
    <location>
        <begin position="1"/>
        <end position="35"/>
    </location>
</feature>
<feature type="compositionally biased region" description="Polar residues" evidence="1">
    <location>
        <begin position="16"/>
        <end position="29"/>
    </location>
</feature>
<dbReference type="PANTHER" id="PTHR35131">
    <property type="entry name" value="EXPRESSED PROTEIN"/>
    <property type="match status" value="1"/>
</dbReference>
<name>A0AAV1C111_OLDCO</name>
<organism evidence="2 3">
    <name type="scientific">Oldenlandia corymbosa var. corymbosa</name>
    <dbReference type="NCBI Taxonomy" id="529605"/>
    <lineage>
        <taxon>Eukaryota</taxon>
        <taxon>Viridiplantae</taxon>
        <taxon>Streptophyta</taxon>
        <taxon>Embryophyta</taxon>
        <taxon>Tracheophyta</taxon>
        <taxon>Spermatophyta</taxon>
        <taxon>Magnoliopsida</taxon>
        <taxon>eudicotyledons</taxon>
        <taxon>Gunneridae</taxon>
        <taxon>Pentapetalae</taxon>
        <taxon>asterids</taxon>
        <taxon>lamiids</taxon>
        <taxon>Gentianales</taxon>
        <taxon>Rubiaceae</taxon>
        <taxon>Rubioideae</taxon>
        <taxon>Spermacoceae</taxon>
        <taxon>Hedyotis-Oldenlandia complex</taxon>
        <taxon>Oldenlandia</taxon>
    </lineage>
</organism>
<dbReference type="AlphaFoldDB" id="A0AAV1C111"/>
<keyword evidence="3" id="KW-1185">Reference proteome</keyword>
<evidence type="ECO:0000313" key="3">
    <source>
        <dbReference type="Proteomes" id="UP001161247"/>
    </source>
</evidence>
<dbReference type="Proteomes" id="UP001161247">
    <property type="component" value="Chromosome 1"/>
</dbReference>
<protein>
    <submittedName>
        <fullName evidence="2">OLC1v1022784C1</fullName>
    </submittedName>
</protein>
<dbReference type="EMBL" id="OX459118">
    <property type="protein sequence ID" value="CAI9088452.1"/>
    <property type="molecule type" value="Genomic_DNA"/>
</dbReference>